<reference evidence="3" key="5">
    <citation type="submission" date="2018-04" db="UniProtKB">
        <authorList>
            <consortium name="EnsemblFungi"/>
        </authorList>
    </citation>
    <scope>IDENTIFICATION</scope>
    <source>
        <strain evidence="3">R3-111a-1</strain>
    </source>
</reference>
<reference evidence="3" key="4">
    <citation type="journal article" date="2015" name="G3 (Bethesda)">
        <title>Genome sequences of three phytopathogenic species of the Magnaporthaceae family of fungi.</title>
        <authorList>
            <person name="Okagaki L.H."/>
            <person name="Nunes C.C."/>
            <person name="Sailsbery J."/>
            <person name="Clay B."/>
            <person name="Brown D."/>
            <person name="John T."/>
            <person name="Oh Y."/>
            <person name="Young N."/>
            <person name="Fitzgerald M."/>
            <person name="Haas B.J."/>
            <person name="Zeng Q."/>
            <person name="Young S."/>
            <person name="Adiconis X."/>
            <person name="Fan L."/>
            <person name="Levin J.Z."/>
            <person name="Mitchell T.K."/>
            <person name="Okubara P.A."/>
            <person name="Farman M.L."/>
            <person name="Kohn L.M."/>
            <person name="Birren B."/>
            <person name="Ma L.-J."/>
            <person name="Dean R.A."/>
        </authorList>
    </citation>
    <scope>NUCLEOTIDE SEQUENCE</scope>
    <source>
        <strain evidence="3">R3-111a-1</strain>
    </source>
</reference>
<feature type="compositionally biased region" description="Low complexity" evidence="1">
    <location>
        <begin position="37"/>
        <end position="86"/>
    </location>
</feature>
<feature type="compositionally biased region" description="Polar residues" evidence="1">
    <location>
        <begin position="20"/>
        <end position="36"/>
    </location>
</feature>
<keyword evidence="4" id="KW-1185">Reference proteome</keyword>
<dbReference type="AlphaFoldDB" id="J3NUH7"/>
<dbReference type="VEuPathDB" id="FungiDB:GGTG_04933"/>
<reference evidence="2" key="3">
    <citation type="submission" date="2010-09" db="EMBL/GenBank/DDBJ databases">
        <title>Annotation of Gaeumannomyces graminis var. tritici R3-111a-1.</title>
        <authorList>
            <consortium name="The Broad Institute Genome Sequencing Platform"/>
            <person name="Ma L.-J."/>
            <person name="Dead R."/>
            <person name="Young S.K."/>
            <person name="Zeng Q."/>
            <person name="Gargeya S."/>
            <person name="Fitzgerald M."/>
            <person name="Haas B."/>
            <person name="Abouelleil A."/>
            <person name="Alvarado L."/>
            <person name="Arachchi H.M."/>
            <person name="Berlin A."/>
            <person name="Brown A."/>
            <person name="Chapman S.B."/>
            <person name="Chen Z."/>
            <person name="Dunbar C."/>
            <person name="Freedman E."/>
            <person name="Gearin G."/>
            <person name="Gellesch M."/>
            <person name="Goldberg J."/>
            <person name="Griggs A."/>
            <person name="Gujja S."/>
            <person name="Heiman D."/>
            <person name="Howarth C."/>
            <person name="Larson L."/>
            <person name="Lui A."/>
            <person name="MacDonald P.J.P."/>
            <person name="Mehta T."/>
            <person name="Montmayeur A."/>
            <person name="Murphy C."/>
            <person name="Neiman D."/>
            <person name="Pearson M."/>
            <person name="Priest M."/>
            <person name="Roberts A."/>
            <person name="Saif S."/>
            <person name="Shea T."/>
            <person name="Shenoy N."/>
            <person name="Sisk P."/>
            <person name="Stolte C."/>
            <person name="Sykes S."/>
            <person name="Yandava C."/>
            <person name="Wortman J."/>
            <person name="Nusbaum C."/>
            <person name="Birren B."/>
        </authorList>
    </citation>
    <scope>NUCLEOTIDE SEQUENCE</scope>
    <source>
        <strain evidence="2">R3-111a-1</strain>
    </source>
</reference>
<dbReference type="EnsemblFungi" id="EJT79850">
    <property type="protein sequence ID" value="EJT79850"/>
    <property type="gene ID" value="GGTG_04933"/>
</dbReference>
<organism evidence="2">
    <name type="scientific">Gaeumannomyces tritici (strain R3-111a-1)</name>
    <name type="common">Wheat and barley take-all root rot fungus</name>
    <name type="synonym">Gaeumannomyces graminis var. tritici</name>
    <dbReference type="NCBI Taxonomy" id="644352"/>
    <lineage>
        <taxon>Eukaryota</taxon>
        <taxon>Fungi</taxon>
        <taxon>Dikarya</taxon>
        <taxon>Ascomycota</taxon>
        <taxon>Pezizomycotina</taxon>
        <taxon>Sordariomycetes</taxon>
        <taxon>Sordariomycetidae</taxon>
        <taxon>Magnaporthales</taxon>
        <taxon>Magnaporthaceae</taxon>
        <taxon>Gaeumannomyces</taxon>
    </lineage>
</organism>
<evidence type="ECO:0000313" key="4">
    <source>
        <dbReference type="Proteomes" id="UP000006039"/>
    </source>
</evidence>
<reference evidence="2" key="2">
    <citation type="submission" date="2010-07" db="EMBL/GenBank/DDBJ databases">
        <authorList>
            <consortium name="The Broad Institute Genome Sequencing Platform"/>
            <consortium name="Broad Institute Genome Sequencing Center for Infectious Disease"/>
            <person name="Ma L.-J."/>
            <person name="Dead R."/>
            <person name="Young S."/>
            <person name="Zeng Q."/>
            <person name="Koehrsen M."/>
            <person name="Alvarado L."/>
            <person name="Berlin A."/>
            <person name="Chapman S.B."/>
            <person name="Chen Z."/>
            <person name="Freedman E."/>
            <person name="Gellesch M."/>
            <person name="Goldberg J."/>
            <person name="Griggs A."/>
            <person name="Gujja S."/>
            <person name="Heilman E.R."/>
            <person name="Heiman D."/>
            <person name="Hepburn T."/>
            <person name="Howarth C."/>
            <person name="Jen D."/>
            <person name="Larson L."/>
            <person name="Mehta T."/>
            <person name="Neiman D."/>
            <person name="Pearson M."/>
            <person name="Roberts A."/>
            <person name="Saif S."/>
            <person name="Shea T."/>
            <person name="Shenoy N."/>
            <person name="Sisk P."/>
            <person name="Stolte C."/>
            <person name="Sykes S."/>
            <person name="Walk T."/>
            <person name="White J."/>
            <person name="Yandava C."/>
            <person name="Haas B."/>
            <person name="Nusbaum C."/>
            <person name="Birren B."/>
        </authorList>
    </citation>
    <scope>NUCLEOTIDE SEQUENCE</scope>
    <source>
        <strain evidence="2">R3-111a-1</strain>
    </source>
</reference>
<dbReference type="RefSeq" id="XP_009220995.1">
    <property type="nucleotide sequence ID" value="XM_009222731.1"/>
</dbReference>
<proteinExistence type="predicted"/>
<dbReference type="EMBL" id="GL385396">
    <property type="protein sequence ID" value="EJT79850.1"/>
    <property type="molecule type" value="Genomic_DNA"/>
</dbReference>
<feature type="region of interest" description="Disordered" evidence="1">
    <location>
        <begin position="1"/>
        <end position="91"/>
    </location>
</feature>
<evidence type="ECO:0000256" key="1">
    <source>
        <dbReference type="SAM" id="MobiDB-lite"/>
    </source>
</evidence>
<protein>
    <submittedName>
        <fullName evidence="2 3">Uncharacterized protein</fullName>
    </submittedName>
</protein>
<dbReference type="Proteomes" id="UP000006039">
    <property type="component" value="Unassembled WGS sequence"/>
</dbReference>
<gene>
    <name evidence="3" type="primary">20345391</name>
    <name evidence="2" type="ORF">GGTG_04933</name>
</gene>
<name>J3NUH7_GAET3</name>
<sequence>MFVRTHWPSSADENRRPESQDSSLQPQNNNRPTLVRSQSTQTTTQPPQTTATRSTQTTTQPPQTTATRSTQTTTQPPQTTTTQPTQIRAYQPHVIHQQLPSIDEMLHSSFGEHSGIDGGPAYLVRRPAQRIVLTESQRTPMSVVEQARAF</sequence>
<dbReference type="HOGENOM" id="CLU_1740615_0_0_1"/>
<dbReference type="GeneID" id="20345391"/>
<evidence type="ECO:0000313" key="2">
    <source>
        <dbReference type="EMBL" id="EJT79850.1"/>
    </source>
</evidence>
<accession>J3NUH7</accession>
<reference evidence="4" key="1">
    <citation type="submission" date="2010-07" db="EMBL/GenBank/DDBJ databases">
        <title>The genome sequence of Gaeumannomyces graminis var. tritici strain R3-111a-1.</title>
        <authorList>
            <consortium name="The Broad Institute Genome Sequencing Platform"/>
            <person name="Ma L.-J."/>
            <person name="Dead R."/>
            <person name="Young S."/>
            <person name="Zeng Q."/>
            <person name="Koehrsen M."/>
            <person name="Alvarado L."/>
            <person name="Berlin A."/>
            <person name="Chapman S.B."/>
            <person name="Chen Z."/>
            <person name="Freedman E."/>
            <person name="Gellesch M."/>
            <person name="Goldberg J."/>
            <person name="Griggs A."/>
            <person name="Gujja S."/>
            <person name="Heilman E.R."/>
            <person name="Heiman D."/>
            <person name="Hepburn T."/>
            <person name="Howarth C."/>
            <person name="Jen D."/>
            <person name="Larson L."/>
            <person name="Mehta T."/>
            <person name="Neiman D."/>
            <person name="Pearson M."/>
            <person name="Roberts A."/>
            <person name="Saif S."/>
            <person name="Shea T."/>
            <person name="Shenoy N."/>
            <person name="Sisk P."/>
            <person name="Stolte C."/>
            <person name="Sykes S."/>
            <person name="Walk T."/>
            <person name="White J."/>
            <person name="Yandava C."/>
            <person name="Haas B."/>
            <person name="Nusbaum C."/>
            <person name="Birren B."/>
        </authorList>
    </citation>
    <scope>NUCLEOTIDE SEQUENCE [LARGE SCALE GENOMIC DNA]</scope>
    <source>
        <strain evidence="4">R3-111a-1</strain>
    </source>
</reference>
<evidence type="ECO:0000313" key="3">
    <source>
        <dbReference type="EnsemblFungi" id="EJT79850"/>
    </source>
</evidence>